<comment type="caution">
    <text evidence="1">The sequence shown here is derived from an EMBL/GenBank/DDBJ whole genome shotgun (WGS) entry which is preliminary data.</text>
</comment>
<protein>
    <submittedName>
        <fullName evidence="1">Uncharacterized protein</fullName>
    </submittedName>
</protein>
<sequence>MIGREGDGDAYTVEDGAGVTTVGGDDLVSSETAVDPTASHFGVGSSQRQLEAPVSSPSRYSLTSWSILVKLLSIVSLSPLNLLLRQPSNLLIHVLCLHLTVRLPLIIIRPSEIRNEFWD</sequence>
<reference evidence="1 2" key="1">
    <citation type="journal article" date="2023" name="Hortic Res">
        <title>Pangenome of water caltrop reveals structural variations and asymmetric subgenome divergence after allopolyploidization.</title>
        <authorList>
            <person name="Zhang X."/>
            <person name="Chen Y."/>
            <person name="Wang L."/>
            <person name="Yuan Y."/>
            <person name="Fang M."/>
            <person name="Shi L."/>
            <person name="Lu R."/>
            <person name="Comes H.P."/>
            <person name="Ma Y."/>
            <person name="Chen Y."/>
            <person name="Huang G."/>
            <person name="Zhou Y."/>
            <person name="Zheng Z."/>
            <person name="Qiu Y."/>
        </authorList>
    </citation>
    <scope>NUCLEOTIDE SEQUENCE [LARGE SCALE GENOMIC DNA]</scope>
    <source>
        <strain evidence="1">F231</strain>
    </source>
</reference>
<keyword evidence="2" id="KW-1185">Reference proteome</keyword>
<evidence type="ECO:0000313" key="2">
    <source>
        <dbReference type="Proteomes" id="UP001346149"/>
    </source>
</evidence>
<gene>
    <name evidence="1" type="ORF">SAY86_005871</name>
</gene>
<evidence type="ECO:0000313" key="1">
    <source>
        <dbReference type="EMBL" id="KAK4777183.1"/>
    </source>
</evidence>
<organism evidence="1 2">
    <name type="scientific">Trapa natans</name>
    <name type="common">Water chestnut</name>
    <dbReference type="NCBI Taxonomy" id="22666"/>
    <lineage>
        <taxon>Eukaryota</taxon>
        <taxon>Viridiplantae</taxon>
        <taxon>Streptophyta</taxon>
        <taxon>Embryophyta</taxon>
        <taxon>Tracheophyta</taxon>
        <taxon>Spermatophyta</taxon>
        <taxon>Magnoliopsida</taxon>
        <taxon>eudicotyledons</taxon>
        <taxon>Gunneridae</taxon>
        <taxon>Pentapetalae</taxon>
        <taxon>rosids</taxon>
        <taxon>malvids</taxon>
        <taxon>Myrtales</taxon>
        <taxon>Lythraceae</taxon>
        <taxon>Trapa</taxon>
    </lineage>
</organism>
<dbReference type="AlphaFoldDB" id="A0AAN7QVY3"/>
<dbReference type="Proteomes" id="UP001346149">
    <property type="component" value="Unassembled WGS sequence"/>
</dbReference>
<dbReference type="EMBL" id="JAXQNO010000018">
    <property type="protein sequence ID" value="KAK4777183.1"/>
    <property type="molecule type" value="Genomic_DNA"/>
</dbReference>
<proteinExistence type="predicted"/>
<accession>A0AAN7QVY3</accession>
<name>A0AAN7QVY3_TRANT</name>